<reference evidence="1 2" key="1">
    <citation type="submission" date="2019-08" db="EMBL/GenBank/DDBJ databases">
        <title>In-depth cultivation of the pig gut microbiome towards novel bacterial diversity and tailored functional studies.</title>
        <authorList>
            <person name="Wylensek D."/>
            <person name="Hitch T.C.A."/>
            <person name="Clavel T."/>
        </authorList>
    </citation>
    <scope>NUCLEOTIDE SEQUENCE [LARGE SCALE GENOMIC DNA]</scope>
    <source>
        <strain evidence="1 2">WCA-389-WT-23D1</strain>
    </source>
</reference>
<evidence type="ECO:0000313" key="2">
    <source>
        <dbReference type="Proteomes" id="UP000429958"/>
    </source>
</evidence>
<name>A0A7X2NKQ9_9CLOT</name>
<comment type="caution">
    <text evidence="1">The sequence shown here is derived from an EMBL/GenBank/DDBJ whole genome shotgun (WGS) entry which is preliminary data.</text>
</comment>
<sequence length="65" mass="7529">MSKHMEVIESHECDVLDKYNNGLKKQQIAVQRLSDLHWYWVRWSNKQGNTADGIAYCPYCGAKLG</sequence>
<keyword evidence="2" id="KW-1185">Reference proteome</keyword>
<dbReference type="RefSeq" id="WP_154472070.1">
    <property type="nucleotide sequence ID" value="NZ_VUMD01000006.1"/>
</dbReference>
<dbReference type="Proteomes" id="UP000429958">
    <property type="component" value="Unassembled WGS sequence"/>
</dbReference>
<accession>A0A7X2NKQ9</accession>
<evidence type="ECO:0000313" key="1">
    <source>
        <dbReference type="EMBL" id="MSS36627.1"/>
    </source>
</evidence>
<organism evidence="1 2">
    <name type="scientific">Clostridium porci</name>
    <dbReference type="NCBI Taxonomy" id="2605778"/>
    <lineage>
        <taxon>Bacteria</taxon>
        <taxon>Bacillati</taxon>
        <taxon>Bacillota</taxon>
        <taxon>Clostridia</taxon>
        <taxon>Eubacteriales</taxon>
        <taxon>Clostridiaceae</taxon>
        <taxon>Clostridium</taxon>
    </lineage>
</organism>
<gene>
    <name evidence="1" type="ORF">FYJ39_08595</name>
</gene>
<proteinExistence type="predicted"/>
<dbReference type="EMBL" id="VUMD01000006">
    <property type="protein sequence ID" value="MSS36627.1"/>
    <property type="molecule type" value="Genomic_DNA"/>
</dbReference>
<protein>
    <submittedName>
        <fullName evidence="1">Uncharacterized protein</fullName>
    </submittedName>
</protein>
<dbReference type="AlphaFoldDB" id="A0A7X2NKQ9"/>